<dbReference type="InterPro" id="IPR036705">
    <property type="entry name" value="Ribosyl_crysJ1_sf"/>
</dbReference>
<evidence type="ECO:0000313" key="2">
    <source>
        <dbReference type="EMBL" id="SVA34434.1"/>
    </source>
</evidence>
<protein>
    <recommendedName>
        <fullName evidence="3">ADP-ribosylglycohydrolase</fullName>
    </recommendedName>
</protein>
<dbReference type="InterPro" id="IPR005502">
    <property type="entry name" value="Ribosyl_crysJ1"/>
</dbReference>
<dbReference type="Gene3D" id="1.10.4080.10">
    <property type="entry name" value="ADP-ribosylation/Crystallin J1"/>
    <property type="match status" value="1"/>
</dbReference>
<feature type="region of interest" description="Disordered" evidence="1">
    <location>
        <begin position="276"/>
        <end position="296"/>
    </location>
</feature>
<feature type="non-terminal residue" evidence="2">
    <location>
        <position position="1"/>
    </location>
</feature>
<dbReference type="EMBL" id="UINC01007649">
    <property type="protein sequence ID" value="SVA34434.1"/>
    <property type="molecule type" value="Genomic_DNA"/>
</dbReference>
<dbReference type="SUPFAM" id="SSF101478">
    <property type="entry name" value="ADP-ribosylglycohydrolase"/>
    <property type="match status" value="1"/>
</dbReference>
<evidence type="ECO:0000256" key="1">
    <source>
        <dbReference type="SAM" id="MobiDB-lite"/>
    </source>
</evidence>
<organism evidence="2">
    <name type="scientific">marine metagenome</name>
    <dbReference type="NCBI Taxonomy" id="408172"/>
    <lineage>
        <taxon>unclassified sequences</taxon>
        <taxon>metagenomes</taxon>
        <taxon>ecological metagenomes</taxon>
    </lineage>
</organism>
<feature type="compositionally biased region" description="Basic residues" evidence="1">
    <location>
        <begin position="279"/>
        <end position="289"/>
    </location>
</feature>
<proteinExistence type="predicted"/>
<gene>
    <name evidence="2" type="ORF">METZ01_LOCUS87288</name>
</gene>
<accession>A0A381V2J4</accession>
<dbReference type="AlphaFoldDB" id="A0A381V2J4"/>
<name>A0A381V2J4_9ZZZZ</name>
<reference evidence="2" key="1">
    <citation type="submission" date="2018-05" db="EMBL/GenBank/DDBJ databases">
        <authorList>
            <person name="Lanie J.A."/>
            <person name="Ng W.-L."/>
            <person name="Kazmierczak K.M."/>
            <person name="Andrzejewski T.M."/>
            <person name="Davidsen T.M."/>
            <person name="Wayne K.J."/>
            <person name="Tettelin H."/>
            <person name="Glass J.I."/>
            <person name="Rusch D."/>
            <person name="Podicherti R."/>
            <person name="Tsui H.-C.T."/>
            <person name="Winkler M.E."/>
        </authorList>
    </citation>
    <scope>NUCLEOTIDE SEQUENCE</scope>
</reference>
<dbReference type="Pfam" id="PF03747">
    <property type="entry name" value="ADP_ribosyl_GH"/>
    <property type="match status" value="1"/>
</dbReference>
<evidence type="ECO:0008006" key="3">
    <source>
        <dbReference type="Google" id="ProtNLM"/>
    </source>
</evidence>
<sequence>ERPEVGIHLNIAIGLMMSRNLCEITGLALTGYLTSRLLQVAPGNNSDALSQTEVVLRDAEIFCQKIETRFRETAPNLWDTTPESEHGMLEQTIKNLREQWDIGFNDLLSWVCKNASERHKIKITSPAQGYVLTLLPLCLIIVLRKYHGFDSTLTNVLNMGKEADKTGILVGTWAGAIYGWHGIPESWRSGLVNGREIRIRGEGLFSNSFPKKAKDIYEMELGLTLKEFEVGKKYSKKATTFTRPTPRPILSWEDEDANESNIPEKSDVVNWRKFEKDKSRTKKNRRNHLKINDEDY</sequence>